<evidence type="ECO:0000313" key="2">
    <source>
        <dbReference type="Proteomes" id="UP001211015"/>
    </source>
</evidence>
<gene>
    <name evidence="1" type="ORF">PNU62_03545</name>
</gene>
<reference evidence="1" key="1">
    <citation type="submission" date="2023-01" db="EMBL/GenBank/DDBJ databases">
        <title>Human gut microbiome strain richness.</title>
        <authorList>
            <person name="Chen-Liaw A."/>
        </authorList>
    </citation>
    <scope>NUCLEOTIDE SEQUENCE</scope>
    <source>
        <strain evidence="1">1001275st1_F4_1001275B_160808</strain>
    </source>
</reference>
<dbReference type="Proteomes" id="UP001211015">
    <property type="component" value="Unassembled WGS sequence"/>
</dbReference>
<proteinExistence type="predicted"/>
<evidence type="ECO:0000313" key="1">
    <source>
        <dbReference type="EMBL" id="MDB8744086.1"/>
    </source>
</evidence>
<organism evidence="1 2">
    <name type="scientific">Ruminococcus bicirculans</name>
    <name type="common">ex Wegman et al. 2014</name>
    <dbReference type="NCBI Taxonomy" id="1160721"/>
    <lineage>
        <taxon>Bacteria</taxon>
        <taxon>Bacillati</taxon>
        <taxon>Bacillota</taxon>
        <taxon>Clostridia</taxon>
        <taxon>Eubacteriales</taxon>
        <taxon>Oscillospiraceae</taxon>
        <taxon>Ruminococcus</taxon>
    </lineage>
</organism>
<sequence>MEKVKALTSLLEERSGLDVREAIARSFFYLNSYELTTCRKEIDHLLKTFGVEEEPTF</sequence>
<protein>
    <submittedName>
        <fullName evidence="1">Uncharacterized protein</fullName>
    </submittedName>
</protein>
<name>A0AAW6E523_9FIRM</name>
<dbReference type="AlphaFoldDB" id="A0AAW6E523"/>
<accession>A0AAW6E523</accession>
<comment type="caution">
    <text evidence="1">The sequence shown here is derived from an EMBL/GenBank/DDBJ whole genome shotgun (WGS) entry which is preliminary data.</text>
</comment>
<dbReference type="EMBL" id="JAQMLV010000003">
    <property type="protein sequence ID" value="MDB8744086.1"/>
    <property type="molecule type" value="Genomic_DNA"/>
</dbReference>